<keyword evidence="4" id="KW-1185">Reference proteome</keyword>
<evidence type="ECO:0000256" key="1">
    <source>
        <dbReference type="SAM" id="MobiDB-lite"/>
    </source>
</evidence>
<sequence length="442" mass="50739">MLSEMSGNFVKAFNLQTFILLSAIFTGYRVYSLDHVFNFDVKDILNEKLTPVKFFTEELLLLNNSDSILDLKDPDQYLNTQVCNTSDLISATKTMSYHRRMMNKHLLSTYLVQQIADAINDQLPNVRRVDLLQRRLGSATNLSDAQTTYDSNYYNANYSNHKRLKDEGSSEYVSWLHKIKMLTDIQKQLQQKRTDKGKAESVSVPSNRRNLLTNNYESEADDEDYDDSEDGEITGYAFISEAFNSSHNPQHYQQHEPNGARTDLYSRSISKAGHERGYNDHVLHRERNSPNSLPFQQYEAPTNLGKSNTEIRLKDVADVALTTLAFLSFGMFILQVLMCITMTKDETNLSMMAMEGVDNGDLANGGIEEIRRKRRSPLLESEQKMQILNNLARRVLTSIDAAIFVRNDHFSILCENNKLSVQQSNMLKLWIPIWRYTSISFA</sequence>
<reference evidence="3" key="2">
    <citation type="submission" date="2020-05" db="UniProtKB">
        <authorList>
            <consortium name="EnsemblMetazoa"/>
        </authorList>
    </citation>
    <scope>IDENTIFICATION</scope>
    <source>
        <strain evidence="3">IAEA</strain>
    </source>
</reference>
<evidence type="ECO:0000313" key="3">
    <source>
        <dbReference type="EnsemblMetazoa" id="GPPI016884-PA"/>
    </source>
</evidence>
<organism evidence="3 4">
    <name type="scientific">Glossina palpalis gambiensis</name>
    <dbReference type="NCBI Taxonomy" id="67801"/>
    <lineage>
        <taxon>Eukaryota</taxon>
        <taxon>Metazoa</taxon>
        <taxon>Ecdysozoa</taxon>
        <taxon>Arthropoda</taxon>
        <taxon>Hexapoda</taxon>
        <taxon>Insecta</taxon>
        <taxon>Pterygota</taxon>
        <taxon>Neoptera</taxon>
        <taxon>Endopterygota</taxon>
        <taxon>Diptera</taxon>
        <taxon>Brachycera</taxon>
        <taxon>Muscomorpha</taxon>
        <taxon>Hippoboscoidea</taxon>
        <taxon>Glossinidae</taxon>
        <taxon>Glossina</taxon>
    </lineage>
</organism>
<dbReference type="AlphaFoldDB" id="A0A1B0B2J9"/>
<feature type="transmembrane region" description="Helical" evidence="2">
    <location>
        <begin position="319"/>
        <end position="342"/>
    </location>
</feature>
<keyword evidence="2" id="KW-1133">Transmembrane helix</keyword>
<dbReference type="VEuPathDB" id="VectorBase:GPPI016884"/>
<feature type="region of interest" description="Disordered" evidence="1">
    <location>
        <begin position="189"/>
        <end position="228"/>
    </location>
</feature>
<proteinExistence type="predicted"/>
<dbReference type="Proteomes" id="UP000092460">
    <property type="component" value="Unassembled WGS sequence"/>
</dbReference>
<accession>A0A1B0B2J9</accession>
<protein>
    <submittedName>
        <fullName evidence="3">Uncharacterized protein</fullName>
    </submittedName>
</protein>
<evidence type="ECO:0000256" key="2">
    <source>
        <dbReference type="SAM" id="Phobius"/>
    </source>
</evidence>
<keyword evidence="2" id="KW-0472">Membrane</keyword>
<dbReference type="EMBL" id="JXJN01007683">
    <property type="status" value="NOT_ANNOTATED_CDS"/>
    <property type="molecule type" value="Genomic_DNA"/>
</dbReference>
<keyword evidence="2" id="KW-0812">Transmembrane</keyword>
<reference evidence="4" key="1">
    <citation type="submission" date="2015-01" db="EMBL/GenBank/DDBJ databases">
        <authorList>
            <person name="Aksoy S."/>
            <person name="Warren W."/>
            <person name="Wilson R.K."/>
        </authorList>
    </citation>
    <scope>NUCLEOTIDE SEQUENCE [LARGE SCALE GENOMIC DNA]</scope>
    <source>
        <strain evidence="4">IAEA</strain>
    </source>
</reference>
<name>A0A1B0B2J9_9MUSC</name>
<evidence type="ECO:0000313" key="4">
    <source>
        <dbReference type="Proteomes" id="UP000092460"/>
    </source>
</evidence>
<dbReference type="EnsemblMetazoa" id="GPPI016884-RA">
    <property type="protein sequence ID" value="GPPI016884-PA"/>
    <property type="gene ID" value="GPPI016884"/>
</dbReference>
<feature type="compositionally biased region" description="Acidic residues" evidence="1">
    <location>
        <begin position="218"/>
        <end position="228"/>
    </location>
</feature>
<feature type="compositionally biased region" description="Polar residues" evidence="1">
    <location>
        <begin position="203"/>
        <end position="215"/>
    </location>
</feature>